<accession>A0A4U5NEG1</accession>
<evidence type="ECO:0000256" key="1">
    <source>
        <dbReference type="SAM" id="Phobius"/>
    </source>
</evidence>
<evidence type="ECO:0000313" key="2">
    <source>
        <dbReference type="EMBL" id="TKR81154.1"/>
    </source>
</evidence>
<sequence length="71" mass="8118">MPAPFDFSVDSCNTLLRFCQMSVSVKTSLQPERGIIYGTLLLCSAFIRTRATIIFVSRTKTFFKVFLNKFL</sequence>
<keyword evidence="1" id="KW-1133">Transmembrane helix</keyword>
<feature type="transmembrane region" description="Helical" evidence="1">
    <location>
        <begin position="35"/>
        <end position="56"/>
    </location>
</feature>
<keyword evidence="1" id="KW-0472">Membrane</keyword>
<protein>
    <submittedName>
        <fullName evidence="2">Uncharacterized protein</fullName>
    </submittedName>
</protein>
<reference evidence="2" key="3">
    <citation type="journal article" date="2019" name="G3 (Bethesda)">
        <title>Hybrid Assembly of the Genome of the Entomopathogenic Nematode Steinernema carpocapsae Identifies the X-Chromosome.</title>
        <authorList>
            <person name="Serra L."/>
            <person name="Macchietto M."/>
            <person name="Macias-Munoz A."/>
            <person name="McGill C.J."/>
            <person name="Rodriguez I.M."/>
            <person name="Rodriguez B."/>
            <person name="Murad R."/>
            <person name="Mortazavi A."/>
        </authorList>
    </citation>
    <scope>NUCLEOTIDE SEQUENCE</scope>
    <source>
        <strain evidence="2">ALL</strain>
    </source>
</reference>
<reference evidence="2" key="1">
    <citation type="submission" date="2013-11" db="EMBL/GenBank/DDBJ databases">
        <authorList>
            <person name="Sternberg P."/>
            <person name="Dillman A."/>
            <person name="Macchietto M."/>
        </authorList>
    </citation>
    <scope>NUCLEOTIDE SEQUENCE</scope>
    <source>
        <strain evidence="2">ALL</strain>
    </source>
</reference>
<gene>
    <name evidence="2" type="ORF">L596_015079</name>
</gene>
<proteinExistence type="predicted"/>
<dbReference type="EMBL" id="AZBU02000004">
    <property type="protein sequence ID" value="TKR81154.1"/>
    <property type="molecule type" value="Genomic_DNA"/>
</dbReference>
<organism evidence="2">
    <name type="scientific">Steinernema carpocapsae</name>
    <name type="common">Entomopathogenic nematode</name>
    <dbReference type="NCBI Taxonomy" id="34508"/>
    <lineage>
        <taxon>Eukaryota</taxon>
        <taxon>Metazoa</taxon>
        <taxon>Ecdysozoa</taxon>
        <taxon>Nematoda</taxon>
        <taxon>Chromadorea</taxon>
        <taxon>Rhabditida</taxon>
        <taxon>Tylenchina</taxon>
        <taxon>Panagrolaimomorpha</taxon>
        <taxon>Strongyloidoidea</taxon>
        <taxon>Steinernematidae</taxon>
        <taxon>Steinernema</taxon>
    </lineage>
</organism>
<keyword evidence="1" id="KW-0812">Transmembrane</keyword>
<reference evidence="2" key="2">
    <citation type="journal article" date="2015" name="Genome Biol.">
        <title>Comparative genomics of Steinernema reveals deeply conserved gene regulatory networks.</title>
        <authorList>
            <person name="Dillman A.R."/>
            <person name="Macchietto M."/>
            <person name="Porter C.F."/>
            <person name="Rogers A."/>
            <person name="Williams B."/>
            <person name="Antoshechkin I."/>
            <person name="Lee M.M."/>
            <person name="Goodwin Z."/>
            <person name="Lu X."/>
            <person name="Lewis E.E."/>
            <person name="Goodrich-Blair H."/>
            <person name="Stock S.P."/>
            <person name="Adams B.J."/>
            <person name="Sternberg P.W."/>
            <person name="Mortazavi A."/>
        </authorList>
    </citation>
    <scope>NUCLEOTIDE SEQUENCE [LARGE SCALE GENOMIC DNA]</scope>
    <source>
        <strain evidence="2">ALL</strain>
    </source>
</reference>
<dbReference type="AlphaFoldDB" id="A0A4U5NEG1"/>
<comment type="caution">
    <text evidence="2">The sequence shown here is derived from an EMBL/GenBank/DDBJ whole genome shotgun (WGS) entry which is preliminary data.</text>
</comment>
<name>A0A4U5NEG1_STECR</name>